<evidence type="ECO:0000313" key="1">
    <source>
        <dbReference type="EMBL" id="QDH79369.1"/>
    </source>
</evidence>
<sequence>MKNNEIVLIGDVIKSRKKFNPKEWNYFHDAIDQINEKFELYFKIPLTIYSEDSFGGICKDPVSAAKIILAIQE</sequence>
<reference evidence="1 2" key="1">
    <citation type="submission" date="2019-06" db="EMBL/GenBank/DDBJ databases">
        <title>Echinicola alkalisoli sp. nov. isolated from saline soil.</title>
        <authorList>
            <person name="Sun J.-Q."/>
            <person name="Xu L."/>
        </authorList>
    </citation>
    <scope>NUCLEOTIDE SEQUENCE [LARGE SCALE GENOMIC DNA]</scope>
    <source>
        <strain evidence="1 2">LN3S3</strain>
    </source>
</reference>
<accession>A0A514CHR6</accession>
<proteinExistence type="predicted"/>
<gene>
    <name evidence="1" type="ORF">FKX85_10105</name>
</gene>
<dbReference type="AlphaFoldDB" id="A0A514CHR6"/>
<dbReference type="OrthoDB" id="7064118at2"/>
<protein>
    <submittedName>
        <fullName evidence="1">Uncharacterized protein</fullName>
    </submittedName>
</protein>
<keyword evidence="2" id="KW-1185">Reference proteome</keyword>
<organism evidence="1 2">
    <name type="scientific">Echinicola soli</name>
    <dbReference type="NCBI Taxonomy" id="2591634"/>
    <lineage>
        <taxon>Bacteria</taxon>
        <taxon>Pseudomonadati</taxon>
        <taxon>Bacteroidota</taxon>
        <taxon>Cytophagia</taxon>
        <taxon>Cytophagales</taxon>
        <taxon>Cyclobacteriaceae</taxon>
        <taxon>Echinicola</taxon>
    </lineage>
</organism>
<dbReference type="RefSeq" id="WP_141614613.1">
    <property type="nucleotide sequence ID" value="NZ_CP041253.1"/>
</dbReference>
<dbReference type="KEGG" id="echi:FKX85_10105"/>
<evidence type="ECO:0000313" key="2">
    <source>
        <dbReference type="Proteomes" id="UP000316614"/>
    </source>
</evidence>
<dbReference type="EMBL" id="CP041253">
    <property type="protein sequence ID" value="QDH79369.1"/>
    <property type="molecule type" value="Genomic_DNA"/>
</dbReference>
<name>A0A514CHR6_9BACT</name>
<dbReference type="Proteomes" id="UP000316614">
    <property type="component" value="Chromosome"/>
</dbReference>